<organism evidence="1 2">
    <name type="scientific">Candidatus Magnetoglobus multicellularis str. Araruama</name>
    <dbReference type="NCBI Taxonomy" id="890399"/>
    <lineage>
        <taxon>Bacteria</taxon>
        <taxon>Pseudomonadati</taxon>
        <taxon>Thermodesulfobacteriota</taxon>
        <taxon>Desulfobacteria</taxon>
        <taxon>Desulfobacterales</taxon>
        <taxon>Desulfobacteraceae</taxon>
        <taxon>Candidatus Magnetoglobus</taxon>
    </lineage>
</organism>
<dbReference type="EMBL" id="ATBP01001712">
    <property type="protein sequence ID" value="ETR66848.1"/>
    <property type="molecule type" value="Genomic_DNA"/>
</dbReference>
<sequence>MTHISTGPNESNQTWEFYLTPGQSSLFETGPDISENGQLTFKPAANAFGSTRVEIMLKDDGGRDHNGQNYCSGTIDIQILPVNDPPQLINFKNIELKEDERFTPIKLDCFSGPENEIYTQDIVKHVVNVSKPEMFKQIPEISNDMLTFTLTPDAYGQSDITILLKDNGGTDNGGTDTYLSDVYTISITPVNDPPTLDDIADPPVNSHSDIVLTGIGTGADNEDQQLFISAIFLTSRPDS</sequence>
<accession>A0A1V1NWB2</accession>
<evidence type="ECO:0008006" key="3">
    <source>
        <dbReference type="Google" id="ProtNLM"/>
    </source>
</evidence>
<protein>
    <recommendedName>
        <fullName evidence="3">Cadherin domain-containing protein</fullName>
    </recommendedName>
</protein>
<proteinExistence type="predicted"/>
<dbReference type="Proteomes" id="UP000189670">
    <property type="component" value="Unassembled WGS sequence"/>
</dbReference>
<evidence type="ECO:0000313" key="2">
    <source>
        <dbReference type="Proteomes" id="UP000189670"/>
    </source>
</evidence>
<gene>
    <name evidence="1" type="ORF">OMM_05456</name>
</gene>
<comment type="caution">
    <text evidence="1">The sequence shown here is derived from an EMBL/GenBank/DDBJ whole genome shotgun (WGS) entry which is preliminary data.</text>
</comment>
<dbReference type="AlphaFoldDB" id="A0A1V1NWB2"/>
<reference evidence="2" key="1">
    <citation type="submission" date="2012-11" db="EMBL/GenBank/DDBJ databases">
        <authorList>
            <person name="Lucero-Rivera Y.E."/>
            <person name="Tovar-Ramirez D."/>
        </authorList>
    </citation>
    <scope>NUCLEOTIDE SEQUENCE [LARGE SCALE GENOMIC DNA]</scope>
    <source>
        <strain evidence="2">Araruama</strain>
    </source>
</reference>
<evidence type="ECO:0000313" key="1">
    <source>
        <dbReference type="EMBL" id="ETR66848.1"/>
    </source>
</evidence>
<name>A0A1V1NWB2_9BACT</name>